<dbReference type="EMBL" id="KU593505">
    <property type="protein sequence ID" value="AMF83805.1"/>
    <property type="molecule type" value="Genomic_DNA"/>
</dbReference>
<dbReference type="GeneID" id="26855080"/>
<evidence type="ECO:0000313" key="1">
    <source>
        <dbReference type="EMBL" id="AMF83805.1"/>
    </source>
</evidence>
<accession>A0A109WZU0</accession>
<evidence type="ECO:0000313" key="2">
    <source>
        <dbReference type="Proteomes" id="UP000202719"/>
    </source>
</evidence>
<dbReference type="KEGG" id="vg:26855080"/>
<reference evidence="1 2" key="1">
    <citation type="journal article" date="2015" name="Virol. Sin.">
        <title>Genome sequencing and analysis of a granulovirus isolated from the Asiatic rice leafroller, Cnaphalocrocis medinalis.</title>
        <authorList>
            <person name="Zhang S."/>
            <person name="Zhu Z."/>
            <person name="Sun S."/>
            <person name="Chen Q."/>
            <person name="Deng F."/>
            <person name="Yang K."/>
        </authorList>
    </citation>
    <scope>NUCLEOTIDE SEQUENCE [LARGE SCALE GENOMIC DNA]</scope>
    <source>
        <strain evidence="1 2">Enping</strain>
    </source>
</reference>
<sequence length="103" mass="12047">MCCYTNRLIVFIKPRIGNKTQLHYVTGETKEEFNICKNLYVNLEIVFDNNELLSSSHSPQEIIDIFNKNLSQIEYVTNNCVIVNDYYENVKQTIINVINNIII</sequence>
<dbReference type="RefSeq" id="YP_009229972.1">
    <property type="nucleotide sequence ID" value="NC_029304.2"/>
</dbReference>
<gene>
    <name evidence="1" type="primary">38.7k</name>
</gene>
<organism evidence="1 2">
    <name type="scientific">Cnaphalocrocis medinalis granulovirus</name>
    <dbReference type="NCBI Taxonomy" id="1750712"/>
    <lineage>
        <taxon>Viruses</taxon>
        <taxon>Viruses incertae sedis</taxon>
        <taxon>Naldaviricetes</taxon>
        <taxon>Lefavirales</taxon>
        <taxon>Baculoviridae</taxon>
        <taxon>Betabaculovirus</taxon>
        <taxon>Betabaculovirus cnamedinalis</taxon>
    </lineage>
</organism>
<name>A0A109WZU0_9BBAC</name>
<dbReference type="Proteomes" id="UP000202719">
    <property type="component" value="Segment"/>
</dbReference>
<proteinExistence type="predicted"/>
<protein>
    <submittedName>
        <fullName evidence="1">38.7k</fullName>
    </submittedName>
</protein>
<keyword evidence="2" id="KW-1185">Reference proteome</keyword>